<accession>R0LRN7</accession>
<proteinExistence type="predicted"/>
<dbReference type="EMBL" id="KB742794">
    <property type="protein sequence ID" value="EOB04385.1"/>
    <property type="molecule type" value="Genomic_DNA"/>
</dbReference>
<evidence type="ECO:0000313" key="2">
    <source>
        <dbReference type="Proteomes" id="UP000296049"/>
    </source>
</evidence>
<organism evidence="1 2">
    <name type="scientific">Anas platyrhynchos</name>
    <name type="common">Mallard</name>
    <name type="synonym">Anas boschas</name>
    <dbReference type="NCBI Taxonomy" id="8839"/>
    <lineage>
        <taxon>Eukaryota</taxon>
        <taxon>Metazoa</taxon>
        <taxon>Chordata</taxon>
        <taxon>Craniata</taxon>
        <taxon>Vertebrata</taxon>
        <taxon>Euteleostomi</taxon>
        <taxon>Archelosauria</taxon>
        <taxon>Archosauria</taxon>
        <taxon>Dinosauria</taxon>
        <taxon>Saurischia</taxon>
        <taxon>Theropoda</taxon>
        <taxon>Coelurosauria</taxon>
        <taxon>Aves</taxon>
        <taxon>Neognathae</taxon>
        <taxon>Galloanserae</taxon>
        <taxon>Anseriformes</taxon>
        <taxon>Anatidae</taxon>
        <taxon>Anatinae</taxon>
        <taxon>Anas</taxon>
    </lineage>
</organism>
<evidence type="ECO:0000313" key="1">
    <source>
        <dbReference type="EMBL" id="EOB04385.1"/>
    </source>
</evidence>
<dbReference type="AlphaFoldDB" id="R0LRN7"/>
<sequence>MLVANAWCGGYQPDAAAIMHAVLLKSHQNALSPARDKEEDKFQQDRILQTSAWVAVCTLKADAGAPVPLVVALYSPDVRPSRSANLSTMPRGTPGGDISWQLLLARAYHSITSLRALLLWYTAAGSHPEKHATLWVRNAVLALDGKPVTEPHGRRATAGGEIQQRGGKCFSARQVSREGALWAQVLAPVVHSYVAGRSMKSSHFCTFLFELLQSATHSSGLLLKTINLFVVWLGLSWSPAGFGRFQSGSFTYLLWTTLQSIDFSDDLLYPNSSQRHFYAHKA</sequence>
<name>R0LRN7_ANAPL</name>
<reference evidence="2" key="1">
    <citation type="journal article" date="2013" name="Nat. Genet.">
        <title>The duck genome and transcriptome provide insight into an avian influenza virus reservoir species.</title>
        <authorList>
            <person name="Huang Y."/>
            <person name="Li Y."/>
            <person name="Burt D.W."/>
            <person name="Chen H."/>
            <person name="Zhang Y."/>
            <person name="Qian W."/>
            <person name="Kim H."/>
            <person name="Gan S."/>
            <person name="Zhao Y."/>
            <person name="Li J."/>
            <person name="Yi K."/>
            <person name="Feng H."/>
            <person name="Zhu P."/>
            <person name="Li B."/>
            <person name="Liu Q."/>
            <person name="Fairley S."/>
            <person name="Magor K.E."/>
            <person name="Du Z."/>
            <person name="Hu X."/>
            <person name="Goodman L."/>
            <person name="Tafer H."/>
            <person name="Vignal A."/>
            <person name="Lee T."/>
            <person name="Kim K.W."/>
            <person name="Sheng Z."/>
            <person name="An Y."/>
            <person name="Searle S."/>
            <person name="Herrero J."/>
            <person name="Groenen M.A."/>
            <person name="Crooijmans R.P."/>
            <person name="Faraut T."/>
            <person name="Cai Q."/>
            <person name="Webster R.G."/>
            <person name="Aldridge J.R."/>
            <person name="Warren W.C."/>
            <person name="Bartschat S."/>
            <person name="Kehr S."/>
            <person name="Marz M."/>
            <person name="Stadler P.F."/>
            <person name="Smith J."/>
            <person name="Kraus R.H."/>
            <person name="Zhao Y."/>
            <person name="Ren L."/>
            <person name="Fei J."/>
            <person name="Morisson M."/>
            <person name="Kaiser P."/>
            <person name="Griffin D.K."/>
            <person name="Rao M."/>
            <person name="Pitel F."/>
            <person name="Wang J."/>
            <person name="Li N."/>
        </authorList>
    </citation>
    <scope>NUCLEOTIDE SEQUENCE [LARGE SCALE GENOMIC DNA]</scope>
</reference>
<gene>
    <name evidence="1" type="ORF">Anapl_11907</name>
</gene>
<keyword evidence="2" id="KW-1185">Reference proteome</keyword>
<dbReference type="Proteomes" id="UP000296049">
    <property type="component" value="Unassembled WGS sequence"/>
</dbReference>
<protein>
    <submittedName>
        <fullName evidence="1">Uncharacterized protein</fullName>
    </submittedName>
</protein>